<feature type="transmembrane region" description="Helical" evidence="6">
    <location>
        <begin position="187"/>
        <end position="210"/>
    </location>
</feature>
<feature type="transmembrane region" description="Helical" evidence="6">
    <location>
        <begin position="412"/>
        <end position="435"/>
    </location>
</feature>
<keyword evidence="4 6" id="KW-1133">Transmembrane helix</keyword>
<evidence type="ECO:0000313" key="8">
    <source>
        <dbReference type="Proteomes" id="UP001591681"/>
    </source>
</evidence>
<proteinExistence type="inferred from homology"/>
<feature type="transmembrane region" description="Helical" evidence="6">
    <location>
        <begin position="302"/>
        <end position="323"/>
    </location>
</feature>
<feature type="transmembrane region" description="Helical" evidence="6">
    <location>
        <begin position="125"/>
        <end position="149"/>
    </location>
</feature>
<feature type="transmembrane region" description="Helical" evidence="6">
    <location>
        <begin position="216"/>
        <end position="242"/>
    </location>
</feature>
<evidence type="ECO:0000256" key="2">
    <source>
        <dbReference type="ARBA" id="ARBA00010199"/>
    </source>
</evidence>
<dbReference type="GO" id="GO:0016020">
    <property type="term" value="C:membrane"/>
    <property type="evidence" value="ECO:0007669"/>
    <property type="project" value="UniProtKB-SubCell"/>
</dbReference>
<feature type="transmembrane region" description="Helical" evidence="6">
    <location>
        <begin position="441"/>
        <end position="463"/>
    </location>
</feature>
<keyword evidence="5 6" id="KW-0472">Membrane</keyword>
<evidence type="ECO:0000256" key="3">
    <source>
        <dbReference type="ARBA" id="ARBA00022692"/>
    </source>
</evidence>
<evidence type="ECO:0000256" key="1">
    <source>
        <dbReference type="ARBA" id="ARBA00004141"/>
    </source>
</evidence>
<feature type="transmembrane region" description="Helical" evidence="6">
    <location>
        <begin position="376"/>
        <end position="405"/>
    </location>
</feature>
<feature type="transmembrane region" description="Helical" evidence="6">
    <location>
        <begin position="549"/>
        <end position="568"/>
    </location>
</feature>
<feature type="transmembrane region" description="Helical" evidence="6">
    <location>
        <begin position="263"/>
        <end position="282"/>
    </location>
</feature>
<keyword evidence="3 6" id="KW-0812">Transmembrane</keyword>
<dbReference type="InterPro" id="IPR002528">
    <property type="entry name" value="MATE_fam"/>
</dbReference>
<organism evidence="7 8">
    <name type="scientific">Coilia grayii</name>
    <name type="common">Gray's grenadier anchovy</name>
    <dbReference type="NCBI Taxonomy" id="363190"/>
    <lineage>
        <taxon>Eukaryota</taxon>
        <taxon>Metazoa</taxon>
        <taxon>Chordata</taxon>
        <taxon>Craniata</taxon>
        <taxon>Vertebrata</taxon>
        <taxon>Euteleostomi</taxon>
        <taxon>Actinopterygii</taxon>
        <taxon>Neopterygii</taxon>
        <taxon>Teleostei</taxon>
        <taxon>Clupei</taxon>
        <taxon>Clupeiformes</taxon>
        <taxon>Clupeoidei</taxon>
        <taxon>Engraulidae</taxon>
        <taxon>Coilinae</taxon>
        <taxon>Coilia</taxon>
    </lineage>
</organism>
<dbReference type="CDD" id="cd13132">
    <property type="entry name" value="MATE_eukaryotic"/>
    <property type="match status" value="1"/>
</dbReference>
<dbReference type="PANTHER" id="PTHR11206">
    <property type="entry name" value="MULTIDRUG RESISTANCE PROTEIN"/>
    <property type="match status" value="1"/>
</dbReference>
<feature type="transmembrane region" description="Helical" evidence="6">
    <location>
        <begin position="55"/>
        <end position="73"/>
    </location>
</feature>
<sequence length="606" mass="65504">MAGTDSRGARLSLPEDCSSARLFCCSSVRRWIPLALREEIYHILRMVGPLLACRTLNYLLPFVVTMFCGRLGNSALAGYAMACAIINVSSAATGIGLCLACDTLIAQTFGARNLLRVGVILQRSLLILLLHCLPCWALLVNTQAILLVLGQEPEVARIAEIYVLAYLPAIPALFVHQLLTSYLQNQGIIVPMVYTAIFSNIANVLTNYALVSWLDLGIIGSAAANSLSIIYNMLFLFLYIWGRGLHVGTWGGWSTESLQEWGSFMKLAIPSALMCCFEWWIYEIGGFLAGMLSEEDLAAQHVVIMVAYINYMIPLGAQGAACIRVGNALGAGDTAGAIRTSKVVLVATGVLSVIQCTILGGTKNVIGYIFTSDDTIAALVAKLFDVYCVLQFFSSFMCVSMGILLGMGQQRIAAVAYSVGYYCIGLPVLIALMFAAQLDVLGFWLGLLISTILLAVFLIVVIFKLDWKKMTKEAVERAGKAACVELMTSLSEPGPDLLNSGSKRMLQPENGHGSLAYQEQERLKAPGSESQQQPAPLLSSSQLLLRRGLTTLTALLILGVGLTLHLLLPLPESSWSSHVNATMEDANWTTAPPLEQSTLVSLTEIL</sequence>
<comment type="caution">
    <text evidence="7">The sequence shown here is derived from an EMBL/GenBank/DDBJ whole genome shotgun (WGS) entry which is preliminary data.</text>
</comment>
<feature type="transmembrane region" description="Helical" evidence="6">
    <location>
        <begin position="155"/>
        <end position="175"/>
    </location>
</feature>
<gene>
    <name evidence="7" type="ORF">ACEWY4_008267</name>
</gene>
<evidence type="ECO:0000313" key="7">
    <source>
        <dbReference type="EMBL" id="KAL2096119.1"/>
    </source>
</evidence>
<dbReference type="GO" id="GO:0015297">
    <property type="term" value="F:antiporter activity"/>
    <property type="evidence" value="ECO:0007669"/>
    <property type="project" value="UniProtKB-ARBA"/>
</dbReference>
<reference evidence="7 8" key="1">
    <citation type="submission" date="2024-09" db="EMBL/GenBank/DDBJ databases">
        <title>A chromosome-level genome assembly of Gray's grenadier anchovy, Coilia grayii.</title>
        <authorList>
            <person name="Fu Z."/>
        </authorList>
    </citation>
    <scope>NUCLEOTIDE SEQUENCE [LARGE SCALE GENOMIC DNA]</scope>
    <source>
        <strain evidence="7">G4</strain>
        <tissue evidence="7">Muscle</tissue>
    </source>
</reference>
<feature type="transmembrane region" description="Helical" evidence="6">
    <location>
        <begin position="79"/>
        <end position="105"/>
    </location>
</feature>
<dbReference type="InterPro" id="IPR045069">
    <property type="entry name" value="MATE_euk"/>
</dbReference>
<name>A0ABD1KAD4_9TELE</name>
<accession>A0ABD1KAD4</accession>
<dbReference type="Proteomes" id="UP001591681">
    <property type="component" value="Unassembled WGS sequence"/>
</dbReference>
<dbReference type="EMBL" id="JBHFQA010000007">
    <property type="protein sequence ID" value="KAL2096119.1"/>
    <property type="molecule type" value="Genomic_DNA"/>
</dbReference>
<keyword evidence="8" id="KW-1185">Reference proteome</keyword>
<comment type="similarity">
    <text evidence="2 6">Belongs to the multi antimicrobial extrusion (MATE) (TC 2.A.66.1) family.</text>
</comment>
<dbReference type="NCBIfam" id="TIGR00797">
    <property type="entry name" value="matE"/>
    <property type="match status" value="1"/>
</dbReference>
<evidence type="ECO:0000256" key="6">
    <source>
        <dbReference type="RuleBase" id="RU004914"/>
    </source>
</evidence>
<feature type="transmembrane region" description="Helical" evidence="6">
    <location>
        <begin position="343"/>
        <end position="370"/>
    </location>
</feature>
<dbReference type="AlphaFoldDB" id="A0ABD1KAD4"/>
<comment type="subcellular location">
    <subcellularLocation>
        <location evidence="1">Membrane</location>
        <topology evidence="1">Multi-pass membrane protein</topology>
    </subcellularLocation>
</comment>
<dbReference type="Pfam" id="PF01554">
    <property type="entry name" value="MatE"/>
    <property type="match status" value="2"/>
</dbReference>
<evidence type="ECO:0000256" key="4">
    <source>
        <dbReference type="ARBA" id="ARBA00022989"/>
    </source>
</evidence>
<protein>
    <recommendedName>
        <fullName evidence="6">Multidrug and toxin extrusion protein</fullName>
    </recommendedName>
</protein>
<evidence type="ECO:0000256" key="5">
    <source>
        <dbReference type="ARBA" id="ARBA00023136"/>
    </source>
</evidence>